<evidence type="ECO:0000256" key="4">
    <source>
        <dbReference type="ARBA" id="ARBA00022519"/>
    </source>
</evidence>
<keyword evidence="3" id="KW-1003">Cell membrane</keyword>
<evidence type="ECO:0000256" key="6">
    <source>
        <dbReference type="ARBA" id="ARBA00022692"/>
    </source>
</evidence>
<evidence type="ECO:0000256" key="11">
    <source>
        <dbReference type="SAM" id="Phobius"/>
    </source>
</evidence>
<feature type="transmembrane region" description="Helical" evidence="11">
    <location>
        <begin position="188"/>
        <end position="206"/>
    </location>
</feature>
<evidence type="ECO:0000256" key="2">
    <source>
        <dbReference type="ARBA" id="ARBA00022448"/>
    </source>
</evidence>
<dbReference type="Pfam" id="PF02653">
    <property type="entry name" value="BPD_transp_2"/>
    <property type="match status" value="1"/>
</dbReference>
<gene>
    <name evidence="12" type="primary">mmsB</name>
    <name evidence="12" type="ORF">ACJ41P_10070</name>
</gene>
<keyword evidence="13" id="KW-1185">Reference proteome</keyword>
<evidence type="ECO:0000313" key="12">
    <source>
        <dbReference type="EMBL" id="MFL7901469.1"/>
    </source>
</evidence>
<sequence length="403" mass="42804">MSAELNLPARGPRVSMGRFVKAHMREYGMLLSLVAIVLFFQYMTDGTLLQPLNLTNLVLQNSYIVIMALGMLLVIVAGHIDLSVGSVVALIGALAATLMVRLHLDFVTTTLLCLLAGAAIGAVQGFWVAYLRIPSFIVTLAGMLVFRGLCLILLAGQSVGPFPVEFQRLSSGFIPDFLALDAFNLGKFHLTSLLLCAAVAAAMVAMNTRARLRRQSVAIEQEPLPLFIAKNVALAAVLIYVGQLMASYRGLPNVLIIMSVLIALYSFVTRNTTVGRRVYALGGNEKAAKLSGIDTRRLSFYTFVNMGVLAALAGLIFAARLNTATPKAGVSFELDVIAACFIGGASASGGVGRVTGAVIGAFIMGVMNNGMSILGIGIDWQQVIKGMVLLAAVTIDVYNKNKA</sequence>
<keyword evidence="7 11" id="KW-1133">Transmembrane helix</keyword>
<evidence type="ECO:0000256" key="3">
    <source>
        <dbReference type="ARBA" id="ARBA00022475"/>
    </source>
</evidence>
<evidence type="ECO:0000256" key="8">
    <source>
        <dbReference type="ARBA" id="ARBA00023136"/>
    </source>
</evidence>
<name>A0ABW8V4P6_9PROT</name>
<feature type="transmembrane region" description="Helical" evidence="11">
    <location>
        <begin position="27"/>
        <end position="44"/>
    </location>
</feature>
<keyword evidence="6 11" id="KW-0812">Transmembrane</keyword>
<keyword evidence="2" id="KW-0813">Transport</keyword>
<keyword evidence="5" id="KW-0762">Sugar transport</keyword>
<dbReference type="EMBL" id="JBJLSN010000010">
    <property type="protein sequence ID" value="MFL7901469.1"/>
    <property type="molecule type" value="Genomic_DNA"/>
</dbReference>
<comment type="function">
    <text evidence="9">Part of the binding-protein-dependent transport system for D-xylose. Probably responsible for the translocation of the substrate across the membrane.</text>
</comment>
<comment type="subcellular location">
    <subcellularLocation>
        <location evidence="1">Cell membrane</location>
        <topology evidence="1">Multi-pass membrane protein</topology>
    </subcellularLocation>
</comment>
<evidence type="ECO:0000256" key="10">
    <source>
        <dbReference type="ARBA" id="ARBA00035686"/>
    </source>
</evidence>
<evidence type="ECO:0000256" key="5">
    <source>
        <dbReference type="ARBA" id="ARBA00022597"/>
    </source>
</evidence>
<feature type="transmembrane region" description="Helical" evidence="11">
    <location>
        <begin position="298"/>
        <end position="321"/>
    </location>
</feature>
<feature type="transmembrane region" description="Helical" evidence="11">
    <location>
        <begin position="336"/>
        <end position="363"/>
    </location>
</feature>
<evidence type="ECO:0000256" key="7">
    <source>
        <dbReference type="ARBA" id="ARBA00022989"/>
    </source>
</evidence>
<keyword evidence="4" id="KW-0997">Cell inner membrane</keyword>
<dbReference type="CDD" id="cd06579">
    <property type="entry name" value="TM_PBP1_transp_AraH_like"/>
    <property type="match status" value="1"/>
</dbReference>
<feature type="transmembrane region" description="Helical" evidence="11">
    <location>
        <begin position="106"/>
        <end position="129"/>
    </location>
</feature>
<dbReference type="InterPro" id="IPR001851">
    <property type="entry name" value="ABC_transp_permease"/>
</dbReference>
<feature type="transmembrane region" description="Helical" evidence="11">
    <location>
        <begin position="251"/>
        <end position="268"/>
    </location>
</feature>
<dbReference type="PANTHER" id="PTHR32196:SF32">
    <property type="entry name" value="XYLOSE TRANSPORT SYSTEM PERMEASE PROTEIN XYLH"/>
    <property type="match status" value="1"/>
</dbReference>
<dbReference type="NCBIfam" id="NF040906">
    <property type="entry name" value="GguB"/>
    <property type="match status" value="1"/>
</dbReference>
<proteinExistence type="predicted"/>
<reference evidence="12 13" key="1">
    <citation type="submission" date="2024-11" db="EMBL/GenBank/DDBJ databases">
        <title>Draft genome sequences of two bacteria associated to sugarcane roots in Colombia.</title>
        <authorList>
            <person name="Pardo-Diaz S."/>
            <person name="Masmela-Mendoza J."/>
            <person name="Delgadillo-Duran P."/>
            <person name="Bautista E.J."/>
            <person name="Rojas-Tapias D.F."/>
        </authorList>
    </citation>
    <scope>NUCLEOTIDE SEQUENCE [LARGE SCALE GENOMIC DNA]</scope>
    <source>
        <strain evidence="12 13">Ap18</strain>
    </source>
</reference>
<organism evidence="12 13">
    <name type="scientific">Azospirillum argentinense</name>
    <dbReference type="NCBI Taxonomy" id="2970906"/>
    <lineage>
        <taxon>Bacteria</taxon>
        <taxon>Pseudomonadati</taxon>
        <taxon>Pseudomonadota</taxon>
        <taxon>Alphaproteobacteria</taxon>
        <taxon>Rhodospirillales</taxon>
        <taxon>Azospirillaceae</taxon>
        <taxon>Azospirillum</taxon>
    </lineage>
</organism>
<comment type="caution">
    <text evidence="12">The sequence shown here is derived from an EMBL/GenBank/DDBJ whole genome shotgun (WGS) entry which is preliminary data.</text>
</comment>
<accession>A0ABW8V4P6</accession>
<evidence type="ECO:0000313" key="13">
    <source>
        <dbReference type="Proteomes" id="UP001628281"/>
    </source>
</evidence>
<dbReference type="PANTHER" id="PTHR32196">
    <property type="entry name" value="ABC TRANSPORTER PERMEASE PROTEIN YPHD-RELATED-RELATED"/>
    <property type="match status" value="1"/>
</dbReference>
<dbReference type="Proteomes" id="UP001628281">
    <property type="component" value="Unassembled WGS sequence"/>
</dbReference>
<keyword evidence="8 11" id="KW-0472">Membrane</keyword>
<feature type="transmembrane region" description="Helical" evidence="11">
    <location>
        <begin position="136"/>
        <end position="156"/>
    </location>
</feature>
<feature type="transmembrane region" description="Helical" evidence="11">
    <location>
        <begin position="56"/>
        <end position="75"/>
    </location>
</feature>
<protein>
    <recommendedName>
        <fullName evidence="10">Xylose transport system permease protein XylH</fullName>
    </recommendedName>
</protein>
<evidence type="ECO:0000256" key="1">
    <source>
        <dbReference type="ARBA" id="ARBA00004651"/>
    </source>
</evidence>
<feature type="transmembrane region" description="Helical" evidence="11">
    <location>
        <begin position="82"/>
        <end position="100"/>
    </location>
</feature>
<evidence type="ECO:0000256" key="9">
    <source>
        <dbReference type="ARBA" id="ARBA00035611"/>
    </source>
</evidence>
<dbReference type="RefSeq" id="WP_407823943.1">
    <property type="nucleotide sequence ID" value="NZ_JBJLSN010000010.1"/>
</dbReference>
<feature type="transmembrane region" description="Helical" evidence="11">
    <location>
        <begin position="227"/>
        <end position="245"/>
    </location>
</feature>